<dbReference type="AlphaFoldDB" id="A0AAW6HCA5"/>
<gene>
    <name evidence="1" type="ORF">PO382_03500</name>
</gene>
<accession>A0AAW6HCA5</accession>
<evidence type="ECO:0000313" key="2">
    <source>
        <dbReference type="Proteomes" id="UP001219389"/>
    </source>
</evidence>
<organism evidence="1 2">
    <name type="scientific">Bacteroides ovatus</name>
    <dbReference type="NCBI Taxonomy" id="28116"/>
    <lineage>
        <taxon>Bacteria</taxon>
        <taxon>Pseudomonadati</taxon>
        <taxon>Bacteroidota</taxon>
        <taxon>Bacteroidia</taxon>
        <taxon>Bacteroidales</taxon>
        <taxon>Bacteroidaceae</taxon>
        <taxon>Bacteroides</taxon>
    </lineage>
</organism>
<dbReference type="EMBL" id="JAQNZF010000003">
    <property type="protein sequence ID" value="MDC2741285.1"/>
    <property type="molecule type" value="Genomic_DNA"/>
</dbReference>
<protein>
    <submittedName>
        <fullName evidence="1">Uncharacterized protein</fullName>
    </submittedName>
</protein>
<sequence length="170" mass="18824">MLTVPPCGSWQCVQREYRRPHSPAPHSSTPSVFNRNIPSPAAFLGRSVFLCTVPLSLLSRSRRTGAKKAALRQCFYGRFLGKVSLKLLRCIIVEACQVGDYRSYYRLMHSAPAPAHTPAQPDHRRQPMRWTPLRTIAEVTPVLYPAPVAAPSLAEYSKGSSTLCDGDPFG</sequence>
<name>A0AAW6HCA5_BACOV</name>
<reference evidence="1" key="1">
    <citation type="submission" date="2022-10" db="EMBL/GenBank/DDBJ databases">
        <title>Human gut microbiome strain richness.</title>
        <authorList>
            <person name="Chen-Liaw A."/>
        </authorList>
    </citation>
    <scope>NUCLEOTIDE SEQUENCE</scope>
    <source>
        <strain evidence="1">BSD2780120875st1_E1_BSD2780120875_150330</strain>
    </source>
</reference>
<evidence type="ECO:0000313" key="1">
    <source>
        <dbReference type="EMBL" id="MDC2741285.1"/>
    </source>
</evidence>
<comment type="caution">
    <text evidence="1">The sequence shown here is derived from an EMBL/GenBank/DDBJ whole genome shotgun (WGS) entry which is preliminary data.</text>
</comment>
<proteinExistence type="predicted"/>
<dbReference type="Proteomes" id="UP001219389">
    <property type="component" value="Unassembled WGS sequence"/>
</dbReference>
<dbReference type="RefSeq" id="WP_138343165.1">
    <property type="nucleotide sequence ID" value="NZ_CP103100.1"/>
</dbReference>